<dbReference type="Gene3D" id="3.40.50.300">
    <property type="entry name" value="P-loop containing nucleotide triphosphate hydrolases"/>
    <property type="match status" value="1"/>
</dbReference>
<accession>A0A0F9JQ88</accession>
<comment type="caution">
    <text evidence="2">The sequence shown here is derived from an EMBL/GenBank/DDBJ whole genome shotgun (WGS) entry which is preliminary data.</text>
</comment>
<dbReference type="SUPFAM" id="SSF52540">
    <property type="entry name" value="P-loop containing nucleoside triphosphate hydrolases"/>
    <property type="match status" value="1"/>
</dbReference>
<gene>
    <name evidence="2" type="ORF">LCGC14_1424560</name>
</gene>
<protein>
    <recommendedName>
        <fullName evidence="1">AAA+ ATPase domain-containing protein</fullName>
    </recommendedName>
</protein>
<dbReference type="Pfam" id="PF01695">
    <property type="entry name" value="IstB_IS21"/>
    <property type="match status" value="1"/>
</dbReference>
<dbReference type="InterPro" id="IPR027417">
    <property type="entry name" value="P-loop_NTPase"/>
</dbReference>
<dbReference type="AlphaFoldDB" id="A0A0F9JQ88"/>
<dbReference type="InterPro" id="IPR002611">
    <property type="entry name" value="IstB_ATP-bd"/>
</dbReference>
<organism evidence="2">
    <name type="scientific">marine sediment metagenome</name>
    <dbReference type="NCBI Taxonomy" id="412755"/>
    <lineage>
        <taxon>unclassified sequences</taxon>
        <taxon>metagenomes</taxon>
        <taxon>ecological metagenomes</taxon>
    </lineage>
</organism>
<evidence type="ECO:0000259" key="1">
    <source>
        <dbReference type="SMART" id="SM00382"/>
    </source>
</evidence>
<dbReference type="GO" id="GO:0005524">
    <property type="term" value="F:ATP binding"/>
    <property type="evidence" value="ECO:0007669"/>
    <property type="project" value="InterPro"/>
</dbReference>
<dbReference type="SMART" id="SM00382">
    <property type="entry name" value="AAA"/>
    <property type="match status" value="1"/>
</dbReference>
<dbReference type="CDD" id="cd00009">
    <property type="entry name" value="AAA"/>
    <property type="match status" value="1"/>
</dbReference>
<sequence length="262" mass="30175">MIKKIPIRFESDTFKVSADEIYALKKKYCDDCTICRGARILDDDNLVKCTCLNQFNAAYALAHANIPMAFREMTSQDIDERFKQENREYFHRVQLYTQQQDKALKMGFGLFLQGTNGSGKSFIATLILKHALRKGYSGYFILMSDLINATFEALREPEVRKDLEKLVVQTDFLVIDEIDKGFQDQNDNIQKMLLPLFKKRCDYFKKPLIVTSNVAKGSIAQTVGKTIAAMFTERLTEITFTGNYRPQILDKLENDFFCEAND</sequence>
<dbReference type="EMBL" id="LAZR01009536">
    <property type="protein sequence ID" value="KKM72034.1"/>
    <property type="molecule type" value="Genomic_DNA"/>
</dbReference>
<feature type="domain" description="AAA+ ATPase" evidence="1">
    <location>
        <begin position="106"/>
        <end position="245"/>
    </location>
</feature>
<reference evidence="2" key="1">
    <citation type="journal article" date="2015" name="Nature">
        <title>Complex archaea that bridge the gap between prokaryotes and eukaryotes.</title>
        <authorList>
            <person name="Spang A."/>
            <person name="Saw J.H."/>
            <person name="Jorgensen S.L."/>
            <person name="Zaremba-Niedzwiedzka K."/>
            <person name="Martijn J."/>
            <person name="Lind A.E."/>
            <person name="van Eijk R."/>
            <person name="Schleper C."/>
            <person name="Guy L."/>
            <person name="Ettema T.J."/>
        </authorList>
    </citation>
    <scope>NUCLEOTIDE SEQUENCE</scope>
</reference>
<name>A0A0F9JQ88_9ZZZZ</name>
<evidence type="ECO:0000313" key="2">
    <source>
        <dbReference type="EMBL" id="KKM72034.1"/>
    </source>
</evidence>
<dbReference type="InterPro" id="IPR003593">
    <property type="entry name" value="AAA+_ATPase"/>
</dbReference>
<proteinExistence type="predicted"/>